<proteinExistence type="predicted"/>
<dbReference type="EMBL" id="QJKJ01002156">
    <property type="protein sequence ID" value="RDY04077.1"/>
    <property type="molecule type" value="Genomic_DNA"/>
</dbReference>
<gene>
    <name evidence="1" type="ORF">CR513_12259</name>
</gene>
<accession>A0A371HMQ1</accession>
<protein>
    <submittedName>
        <fullName evidence="1">Uncharacterized protein</fullName>
    </submittedName>
</protein>
<dbReference type="PANTHER" id="PTHR35046:SF9">
    <property type="entry name" value="RNA-DIRECTED DNA POLYMERASE"/>
    <property type="match status" value="1"/>
</dbReference>
<dbReference type="OrthoDB" id="1747743at2759"/>
<evidence type="ECO:0000313" key="1">
    <source>
        <dbReference type="EMBL" id="RDY04077.1"/>
    </source>
</evidence>
<comment type="caution">
    <text evidence="1">The sequence shown here is derived from an EMBL/GenBank/DDBJ whole genome shotgun (WGS) entry which is preliminary data.</text>
</comment>
<dbReference type="Gene3D" id="2.40.70.10">
    <property type="entry name" value="Acid Proteases"/>
    <property type="match status" value="1"/>
</dbReference>
<dbReference type="InterPro" id="IPR021109">
    <property type="entry name" value="Peptidase_aspartic_dom_sf"/>
</dbReference>
<reference evidence="1" key="1">
    <citation type="submission" date="2018-05" db="EMBL/GenBank/DDBJ databases">
        <title>Draft genome of Mucuna pruriens seed.</title>
        <authorList>
            <person name="Nnadi N.E."/>
            <person name="Vos R."/>
            <person name="Hasami M.H."/>
            <person name="Devisetty U.K."/>
            <person name="Aguiy J.C."/>
        </authorList>
    </citation>
    <scope>NUCLEOTIDE SEQUENCE [LARGE SCALE GENOMIC DNA]</scope>
    <source>
        <strain evidence="1">JCA_2017</strain>
    </source>
</reference>
<dbReference type="AlphaFoldDB" id="A0A371HMQ1"/>
<dbReference type="SUPFAM" id="SSF50630">
    <property type="entry name" value="Acid proteases"/>
    <property type="match status" value="1"/>
</dbReference>
<keyword evidence="2" id="KW-1185">Reference proteome</keyword>
<name>A0A371HMQ1_MUCPR</name>
<organism evidence="1 2">
    <name type="scientific">Mucuna pruriens</name>
    <name type="common">Velvet bean</name>
    <name type="synonym">Dolichos pruriens</name>
    <dbReference type="NCBI Taxonomy" id="157652"/>
    <lineage>
        <taxon>Eukaryota</taxon>
        <taxon>Viridiplantae</taxon>
        <taxon>Streptophyta</taxon>
        <taxon>Embryophyta</taxon>
        <taxon>Tracheophyta</taxon>
        <taxon>Spermatophyta</taxon>
        <taxon>Magnoliopsida</taxon>
        <taxon>eudicotyledons</taxon>
        <taxon>Gunneridae</taxon>
        <taxon>Pentapetalae</taxon>
        <taxon>rosids</taxon>
        <taxon>fabids</taxon>
        <taxon>Fabales</taxon>
        <taxon>Fabaceae</taxon>
        <taxon>Papilionoideae</taxon>
        <taxon>50 kb inversion clade</taxon>
        <taxon>NPAAA clade</taxon>
        <taxon>indigoferoid/millettioid clade</taxon>
        <taxon>Phaseoleae</taxon>
        <taxon>Mucuna</taxon>
    </lineage>
</organism>
<feature type="non-terminal residue" evidence="1">
    <location>
        <position position="1"/>
    </location>
</feature>
<evidence type="ECO:0000313" key="2">
    <source>
        <dbReference type="Proteomes" id="UP000257109"/>
    </source>
</evidence>
<dbReference type="PANTHER" id="PTHR35046">
    <property type="entry name" value="ZINC KNUCKLE (CCHC-TYPE) FAMILY PROTEIN"/>
    <property type="match status" value="1"/>
</dbReference>
<dbReference type="Gene3D" id="3.10.10.10">
    <property type="entry name" value="HIV Type 1 Reverse Transcriptase, subunit A, domain 1"/>
    <property type="match status" value="1"/>
</dbReference>
<sequence length="365" mass="41807">MDNGEIASEGTSNDEMPPLEDCSDIEVVELVDGLILVTRHALNIQPKEDGDVEQCNHIFHTRCHINDKLCSMIIDNGSCTNVASTLLVEKLNLTTKKHHNSYRLQWLNDCGDIRVTKQVLVSFSICKYKDEVLYDVAPMQVDHLLLGCPWQFDRKVTHEGYSLVMNKCTIVLTPFKLVEAHVDQIRIVRECKLREEQLSIQEKERKENISENKQKKEKIECSEEKNKKMSAFVESALLAKEKLLVLMHKDVYFTNEFHASFPCEVDSLLQEFADVFPNKVPHGLPILRGIEHQIDLIPSCLIPNRPAYRTNPEETKKNSKQVNELLQKGFVRESLSPYSIFVILVPREMEHGTCALIVEPSIKLL</sequence>
<dbReference type="CDD" id="cd00303">
    <property type="entry name" value="retropepsin_like"/>
    <property type="match status" value="1"/>
</dbReference>
<dbReference type="InterPro" id="IPR043502">
    <property type="entry name" value="DNA/RNA_pol_sf"/>
</dbReference>
<dbReference type="Proteomes" id="UP000257109">
    <property type="component" value="Unassembled WGS sequence"/>
</dbReference>
<dbReference type="SUPFAM" id="SSF56672">
    <property type="entry name" value="DNA/RNA polymerases"/>
    <property type="match status" value="1"/>
</dbReference>